<dbReference type="Gene3D" id="1.10.287.130">
    <property type="match status" value="1"/>
</dbReference>
<name>A0A1I1LGZ9_9BACT</name>
<comment type="catalytic activity">
    <reaction evidence="1">
        <text>ATP + protein L-histidine = ADP + protein N-phospho-L-histidine.</text>
        <dbReference type="EC" id="2.7.13.3"/>
    </reaction>
</comment>
<dbReference type="GO" id="GO:0000155">
    <property type="term" value="F:phosphorelay sensor kinase activity"/>
    <property type="evidence" value="ECO:0007669"/>
    <property type="project" value="InterPro"/>
</dbReference>
<accession>A0A1I1LGZ9</accession>
<evidence type="ECO:0000256" key="4">
    <source>
        <dbReference type="SAM" id="Coils"/>
    </source>
</evidence>
<dbReference type="InterPro" id="IPR005467">
    <property type="entry name" value="His_kinase_dom"/>
</dbReference>
<keyword evidence="5" id="KW-0812">Transmembrane</keyword>
<sequence>MDSIVTKTPDQPPQVITKTPFQWLSHHWERWINIGVHNDLSLWERKRVRVLNGITAIGLSVYFSYMLAFLVSPDRPTFWFAVLAFMISFEPALLNYYRRYTAASYYMILQNTFLYTLIPIAKQNDGSEYLLITASIMPMLFFRNIKPIAFLFILNVVAFFLVRYAQTVISPLWHTPESANVHDVNLFLFILTLFLVVYIFRIENMQQENRLIRRNEQIRQSLAELKAAQMQLVQKEKMASLGELMAGIAHEIQNPLNFVNNFSEVSGELIKELQEELEANHPDDVKILAGFLKDNLQKIAHHGRRAESIIKGMLDHSRTEVGEKRPTNLNALAEEYLRLTYQGLRAKDNTFNAKLTTSFDPSIGRIDGIPQELGRVLLNLFNNAFYAVAQKQQLTDETYQPEVTVTTQRANNWVTLQVRDNGSGISPAVIEKIFQPFFTTKPTGQGTGLGLSLSYDIITKGHGGELMVNSTEGEYAEFIIRLPVSLAAETQRLTPTVNEY</sequence>
<proteinExistence type="predicted"/>
<evidence type="ECO:0000313" key="8">
    <source>
        <dbReference type="Proteomes" id="UP000198598"/>
    </source>
</evidence>
<dbReference type="RefSeq" id="WP_245776542.1">
    <property type="nucleotide sequence ID" value="NZ_FOLQ01000002.1"/>
</dbReference>
<dbReference type="SMART" id="SM00387">
    <property type="entry name" value="HATPase_c"/>
    <property type="match status" value="1"/>
</dbReference>
<dbReference type="InterPro" id="IPR004358">
    <property type="entry name" value="Sig_transdc_His_kin-like_C"/>
</dbReference>
<keyword evidence="5" id="KW-0472">Membrane</keyword>
<evidence type="ECO:0000256" key="5">
    <source>
        <dbReference type="SAM" id="Phobius"/>
    </source>
</evidence>
<dbReference type="InterPro" id="IPR036890">
    <property type="entry name" value="HATPase_C_sf"/>
</dbReference>
<dbReference type="Pfam" id="PF00512">
    <property type="entry name" value="HisKA"/>
    <property type="match status" value="1"/>
</dbReference>
<evidence type="ECO:0000256" key="2">
    <source>
        <dbReference type="ARBA" id="ARBA00012438"/>
    </source>
</evidence>
<keyword evidence="8" id="KW-1185">Reference proteome</keyword>
<reference evidence="7 8" key="1">
    <citation type="submission" date="2016-10" db="EMBL/GenBank/DDBJ databases">
        <authorList>
            <person name="de Groot N.N."/>
        </authorList>
    </citation>
    <scope>NUCLEOTIDE SEQUENCE [LARGE SCALE GENOMIC DNA]</scope>
    <source>
        <strain evidence="7 8">DSM 26130</strain>
    </source>
</reference>
<keyword evidence="3" id="KW-0597">Phosphoprotein</keyword>
<dbReference type="AlphaFoldDB" id="A0A1I1LGZ9"/>
<feature type="transmembrane region" description="Helical" evidence="5">
    <location>
        <begin position="148"/>
        <end position="166"/>
    </location>
</feature>
<dbReference type="STRING" id="662367.SAMN05216167_102235"/>
<keyword evidence="4" id="KW-0175">Coiled coil</keyword>
<dbReference type="Proteomes" id="UP000198598">
    <property type="component" value="Unassembled WGS sequence"/>
</dbReference>
<organism evidence="7 8">
    <name type="scientific">Spirosoma endophyticum</name>
    <dbReference type="NCBI Taxonomy" id="662367"/>
    <lineage>
        <taxon>Bacteria</taxon>
        <taxon>Pseudomonadati</taxon>
        <taxon>Bacteroidota</taxon>
        <taxon>Cytophagia</taxon>
        <taxon>Cytophagales</taxon>
        <taxon>Cytophagaceae</taxon>
        <taxon>Spirosoma</taxon>
    </lineage>
</organism>
<dbReference type="PANTHER" id="PTHR43065">
    <property type="entry name" value="SENSOR HISTIDINE KINASE"/>
    <property type="match status" value="1"/>
</dbReference>
<keyword evidence="7" id="KW-0418">Kinase</keyword>
<dbReference type="Gene3D" id="3.30.565.10">
    <property type="entry name" value="Histidine kinase-like ATPase, C-terminal domain"/>
    <property type="match status" value="1"/>
</dbReference>
<dbReference type="InterPro" id="IPR036097">
    <property type="entry name" value="HisK_dim/P_sf"/>
</dbReference>
<dbReference type="InterPro" id="IPR003594">
    <property type="entry name" value="HATPase_dom"/>
</dbReference>
<evidence type="ECO:0000256" key="3">
    <source>
        <dbReference type="ARBA" id="ARBA00022553"/>
    </source>
</evidence>
<keyword evidence="7" id="KW-0808">Transferase</keyword>
<dbReference type="Pfam" id="PF02518">
    <property type="entry name" value="HATPase_c"/>
    <property type="match status" value="1"/>
</dbReference>
<evidence type="ECO:0000256" key="1">
    <source>
        <dbReference type="ARBA" id="ARBA00000085"/>
    </source>
</evidence>
<feature type="coiled-coil region" evidence="4">
    <location>
        <begin position="208"/>
        <end position="238"/>
    </location>
</feature>
<dbReference type="PANTHER" id="PTHR43065:SF42">
    <property type="entry name" value="TWO-COMPONENT SENSOR PPRA"/>
    <property type="match status" value="1"/>
</dbReference>
<evidence type="ECO:0000313" key="7">
    <source>
        <dbReference type="EMBL" id="SFC72226.1"/>
    </source>
</evidence>
<feature type="domain" description="Histidine kinase" evidence="6">
    <location>
        <begin position="247"/>
        <end position="486"/>
    </location>
</feature>
<dbReference type="EC" id="2.7.13.3" evidence="2"/>
<gene>
    <name evidence="7" type="ORF">SAMN05216167_102235</name>
</gene>
<dbReference type="SMART" id="SM00388">
    <property type="entry name" value="HisKA"/>
    <property type="match status" value="1"/>
</dbReference>
<feature type="transmembrane region" description="Helical" evidence="5">
    <location>
        <begin position="77"/>
        <end position="97"/>
    </location>
</feature>
<dbReference type="EMBL" id="FOLQ01000002">
    <property type="protein sequence ID" value="SFC72226.1"/>
    <property type="molecule type" value="Genomic_DNA"/>
</dbReference>
<keyword evidence="5" id="KW-1133">Transmembrane helix</keyword>
<dbReference type="InterPro" id="IPR003661">
    <property type="entry name" value="HisK_dim/P_dom"/>
</dbReference>
<feature type="transmembrane region" description="Helical" evidence="5">
    <location>
        <begin position="50"/>
        <end position="71"/>
    </location>
</feature>
<dbReference type="PRINTS" id="PR00344">
    <property type="entry name" value="BCTRLSENSOR"/>
</dbReference>
<feature type="transmembrane region" description="Helical" evidence="5">
    <location>
        <begin position="186"/>
        <end position="204"/>
    </location>
</feature>
<evidence type="ECO:0000259" key="6">
    <source>
        <dbReference type="PROSITE" id="PS50109"/>
    </source>
</evidence>
<dbReference type="CDD" id="cd00082">
    <property type="entry name" value="HisKA"/>
    <property type="match status" value="1"/>
</dbReference>
<dbReference type="SUPFAM" id="SSF47384">
    <property type="entry name" value="Homodimeric domain of signal transducing histidine kinase"/>
    <property type="match status" value="1"/>
</dbReference>
<protein>
    <recommendedName>
        <fullName evidence="2">histidine kinase</fullName>
        <ecNumber evidence="2">2.7.13.3</ecNumber>
    </recommendedName>
</protein>
<dbReference type="SUPFAM" id="SSF55874">
    <property type="entry name" value="ATPase domain of HSP90 chaperone/DNA topoisomerase II/histidine kinase"/>
    <property type="match status" value="1"/>
</dbReference>
<dbReference type="PROSITE" id="PS50109">
    <property type="entry name" value="HIS_KIN"/>
    <property type="match status" value="1"/>
</dbReference>